<feature type="binding site" evidence="9">
    <location>
        <position position="260"/>
    </location>
    <ligand>
        <name>Mn(2+)</name>
        <dbReference type="ChEBI" id="CHEBI:29035"/>
        <label>2</label>
    </ligand>
</feature>
<dbReference type="SUPFAM" id="SSF56059">
    <property type="entry name" value="Glutathione synthetase ATP-binding domain-like"/>
    <property type="match status" value="1"/>
</dbReference>
<evidence type="ECO:0000256" key="1">
    <source>
        <dbReference type="ARBA" id="ARBA00001936"/>
    </source>
</evidence>
<evidence type="ECO:0000256" key="3">
    <source>
        <dbReference type="ARBA" id="ARBA00022723"/>
    </source>
</evidence>
<dbReference type="InterPro" id="IPR011761">
    <property type="entry name" value="ATP-grasp"/>
</dbReference>
<keyword evidence="11" id="KW-0689">Ribosomal protein</keyword>
<feature type="binding site" evidence="9">
    <location>
        <begin position="211"/>
        <end position="213"/>
    </location>
    <ligand>
        <name>ATP</name>
        <dbReference type="ChEBI" id="CHEBI:30616"/>
    </ligand>
</feature>
<dbReference type="InterPro" id="IPR013815">
    <property type="entry name" value="ATP_grasp_subdomain_1"/>
</dbReference>
<keyword evidence="7 9" id="KW-0648">Protein biosynthesis</keyword>
<dbReference type="Proteomes" id="UP001556220">
    <property type="component" value="Unassembled WGS sequence"/>
</dbReference>
<sequence length="305" mass="32411">MKIAILSRNARLYSTQRLVDAARARGHVVRVLDPLRCYVRIAPGSVAIRYKGKPVRDLDAVIPRIGTQSTFYGTAVLRQLETMGVYTPNSSDAVLRARDKLRSLQILAAQGIAMPVTVFGDNPDDTEDLLAMLGEPPHVIKLNEGSQGTGVVLAEKRSASQSVIEAFRGLYANFLVQEFIAEAKGCDLRCFVVGGKVVAAMQREASAGDFRANLHRGGSAAAVKLSAAERRIAERAAAAMGLDIAGVDLLRSDRGPLVLEVNASPGLEGIEAATGVDVAGAIIELLQARVGGTQRVARRGKTNAT</sequence>
<comment type="caution">
    <text evidence="11">The sequence shown here is derived from an EMBL/GenBank/DDBJ whole genome shotgun (WGS) entry which is preliminary data.</text>
</comment>
<keyword evidence="5 9" id="KW-0067">ATP-binding</keyword>
<dbReference type="InterPro" id="IPR013651">
    <property type="entry name" value="ATP-grasp_RimK-type"/>
</dbReference>
<evidence type="ECO:0000256" key="5">
    <source>
        <dbReference type="ARBA" id="ARBA00022840"/>
    </source>
</evidence>
<dbReference type="InterPro" id="IPR023533">
    <property type="entry name" value="RimK"/>
</dbReference>
<feature type="binding site" evidence="9">
    <location>
        <position position="260"/>
    </location>
    <ligand>
        <name>Mg(2+)</name>
        <dbReference type="ChEBI" id="CHEBI:18420"/>
        <label>1</label>
    </ligand>
</feature>
<dbReference type="GO" id="GO:0016874">
    <property type="term" value="F:ligase activity"/>
    <property type="evidence" value="ECO:0007669"/>
    <property type="project" value="UniProtKB-KW"/>
</dbReference>
<evidence type="ECO:0000256" key="4">
    <source>
        <dbReference type="ARBA" id="ARBA00022741"/>
    </source>
</evidence>
<evidence type="ECO:0000256" key="6">
    <source>
        <dbReference type="ARBA" id="ARBA00022842"/>
    </source>
</evidence>
<keyword evidence="6 9" id="KW-0460">Magnesium</keyword>
<feature type="binding site" evidence="9">
    <location>
        <position position="262"/>
    </location>
    <ligand>
        <name>Mn(2+)</name>
        <dbReference type="ChEBI" id="CHEBI:29035"/>
        <label>2</label>
    </ligand>
</feature>
<keyword evidence="12" id="KW-1185">Reference proteome</keyword>
<comment type="cofactor">
    <cofactor evidence="1">
        <name>Mn(2+)</name>
        <dbReference type="ChEBI" id="CHEBI:29035"/>
    </cofactor>
</comment>
<keyword evidence="4 9" id="KW-0547">Nucleotide-binding</keyword>
<evidence type="ECO:0000313" key="11">
    <source>
        <dbReference type="EMBL" id="MEW9573535.1"/>
    </source>
</evidence>
<dbReference type="GO" id="GO:0005840">
    <property type="term" value="C:ribosome"/>
    <property type="evidence" value="ECO:0007669"/>
    <property type="project" value="UniProtKB-KW"/>
</dbReference>
<dbReference type="Pfam" id="PF18030">
    <property type="entry name" value="Rimk_N"/>
    <property type="match status" value="1"/>
</dbReference>
<keyword evidence="2 9" id="KW-0436">Ligase</keyword>
<feature type="binding site" evidence="9">
    <location>
        <position position="260"/>
    </location>
    <ligand>
        <name>Mn(2+)</name>
        <dbReference type="ChEBI" id="CHEBI:29035"/>
        <label>1</label>
    </ligand>
</feature>
<dbReference type="RefSeq" id="WP_367855587.1">
    <property type="nucleotide sequence ID" value="NZ_JBFOHK010000005.1"/>
</dbReference>
<keyword evidence="3 9" id="KW-0479">Metal-binding</keyword>
<keyword evidence="11" id="KW-0687">Ribonucleoprotein</keyword>
<dbReference type="Gene3D" id="3.40.50.20">
    <property type="match status" value="1"/>
</dbReference>
<proteinExistence type="inferred from homology"/>
<dbReference type="EMBL" id="JBFOHK010000005">
    <property type="protein sequence ID" value="MEW9573535.1"/>
    <property type="molecule type" value="Genomic_DNA"/>
</dbReference>
<dbReference type="PROSITE" id="PS50975">
    <property type="entry name" value="ATP_GRASP"/>
    <property type="match status" value="1"/>
</dbReference>
<protein>
    <recommendedName>
        <fullName evidence="9">Probable alpha-L-glutamate ligase</fullName>
        <ecNumber evidence="9">6.3.2.-</ecNumber>
    </recommendedName>
</protein>
<gene>
    <name evidence="9 11" type="primary">rimK</name>
    <name evidence="11" type="ORF">ABQJ54_17415</name>
</gene>
<feature type="binding site" evidence="9">
    <location>
        <position position="262"/>
    </location>
    <ligand>
        <name>Mg(2+)</name>
        <dbReference type="ChEBI" id="CHEBI:18420"/>
        <label>2</label>
    </ligand>
</feature>
<accession>A0ABV3QID4</accession>
<evidence type="ECO:0000256" key="9">
    <source>
        <dbReference type="HAMAP-Rule" id="MF_01552"/>
    </source>
</evidence>
<name>A0ABV3QID4_9GAMM</name>
<dbReference type="Gene3D" id="3.30.470.20">
    <property type="entry name" value="ATP-grasp fold, B domain"/>
    <property type="match status" value="1"/>
</dbReference>
<feature type="binding site" evidence="9">
    <location>
        <position position="248"/>
    </location>
    <ligand>
        <name>Mg(2+)</name>
        <dbReference type="ChEBI" id="CHEBI:18420"/>
        <label>1</label>
    </ligand>
</feature>
<dbReference type="InterPro" id="IPR041107">
    <property type="entry name" value="Rimk_N"/>
</dbReference>
<comment type="similarity">
    <text evidence="9">Belongs to the RimK family.</text>
</comment>
<feature type="domain" description="ATP-grasp" evidence="10">
    <location>
        <begin position="104"/>
        <end position="287"/>
    </location>
</feature>
<feature type="binding site" evidence="9">
    <location>
        <position position="260"/>
    </location>
    <ligand>
        <name>Mg(2+)</name>
        <dbReference type="ChEBI" id="CHEBI:18420"/>
        <label>2</label>
    </ligand>
</feature>
<organism evidence="11 12">
    <name type="scientific">Rhodanobacter lycopersici</name>
    <dbReference type="NCBI Taxonomy" id="3162487"/>
    <lineage>
        <taxon>Bacteria</taxon>
        <taxon>Pseudomonadati</taxon>
        <taxon>Pseudomonadota</taxon>
        <taxon>Gammaproteobacteria</taxon>
        <taxon>Lysobacterales</taxon>
        <taxon>Rhodanobacteraceae</taxon>
        <taxon>Rhodanobacter</taxon>
    </lineage>
</organism>
<dbReference type="PANTHER" id="PTHR21621:SF7">
    <property type="entry name" value="RIBOSOMAL PROTEIN BS6--L-GLUTAMATE LIGASE"/>
    <property type="match status" value="1"/>
</dbReference>
<comment type="cofactor">
    <cofactor evidence="9">
        <name>Mg(2+)</name>
        <dbReference type="ChEBI" id="CHEBI:18420"/>
    </cofactor>
    <cofactor evidence="9">
        <name>Mn(2+)</name>
        <dbReference type="ChEBI" id="CHEBI:29035"/>
    </cofactor>
    <text evidence="9">Binds 2 magnesium or manganese ions per subunit.</text>
</comment>
<feature type="binding site" evidence="9">
    <location>
        <position position="187"/>
    </location>
    <ligand>
        <name>ATP</name>
        <dbReference type="ChEBI" id="CHEBI:30616"/>
    </ligand>
</feature>
<evidence type="ECO:0000256" key="8">
    <source>
        <dbReference type="ARBA" id="ARBA00023211"/>
    </source>
</evidence>
<dbReference type="EC" id="6.3.2.-" evidence="9"/>
<feature type="binding site" evidence="9">
    <location>
        <begin position="178"/>
        <end position="179"/>
    </location>
    <ligand>
        <name>ATP</name>
        <dbReference type="ChEBI" id="CHEBI:30616"/>
    </ligand>
</feature>
<evidence type="ECO:0000313" key="12">
    <source>
        <dbReference type="Proteomes" id="UP001556220"/>
    </source>
</evidence>
<dbReference type="InterPro" id="IPR004666">
    <property type="entry name" value="Rp_bS6_RimK/Lys_biosynth_LsyX"/>
</dbReference>
<evidence type="ECO:0000256" key="2">
    <source>
        <dbReference type="ARBA" id="ARBA00022598"/>
    </source>
</evidence>
<evidence type="ECO:0000259" key="10">
    <source>
        <dbReference type="PROSITE" id="PS50975"/>
    </source>
</evidence>
<dbReference type="Gene3D" id="3.30.1490.20">
    <property type="entry name" value="ATP-grasp fold, A domain"/>
    <property type="match status" value="1"/>
</dbReference>
<dbReference type="Pfam" id="PF08443">
    <property type="entry name" value="RimK"/>
    <property type="match status" value="1"/>
</dbReference>
<dbReference type="NCBIfam" id="TIGR00768">
    <property type="entry name" value="rimK_fam"/>
    <property type="match status" value="1"/>
</dbReference>
<dbReference type="HAMAP" id="MF_01552">
    <property type="entry name" value="RimK"/>
    <property type="match status" value="1"/>
</dbReference>
<feature type="binding site" evidence="9">
    <location>
        <position position="248"/>
    </location>
    <ligand>
        <name>Mn(2+)</name>
        <dbReference type="ChEBI" id="CHEBI:29035"/>
        <label>1</label>
    </ligand>
</feature>
<reference evidence="11 12" key="1">
    <citation type="submission" date="2024-06" db="EMBL/GenBank/DDBJ databases">
        <authorList>
            <person name="Woo H."/>
        </authorList>
    </citation>
    <scope>NUCLEOTIDE SEQUENCE [LARGE SCALE GENOMIC DNA]</scope>
    <source>
        <strain evidence="11 12">Si-c</strain>
    </source>
</reference>
<evidence type="ECO:0000256" key="7">
    <source>
        <dbReference type="ARBA" id="ARBA00022917"/>
    </source>
</evidence>
<feature type="binding site" evidence="9">
    <location>
        <position position="141"/>
    </location>
    <ligand>
        <name>ATP</name>
        <dbReference type="ChEBI" id="CHEBI:30616"/>
    </ligand>
</feature>
<keyword evidence="8 9" id="KW-0464">Manganese</keyword>
<dbReference type="NCBIfam" id="NF007764">
    <property type="entry name" value="PRK10446.1"/>
    <property type="match status" value="1"/>
</dbReference>
<dbReference type="PANTHER" id="PTHR21621">
    <property type="entry name" value="RIBOSOMAL PROTEIN S6 MODIFICATION PROTEIN"/>
    <property type="match status" value="1"/>
</dbReference>